<dbReference type="InterPro" id="IPR046118">
    <property type="entry name" value="DUF6115"/>
</dbReference>
<feature type="transmembrane region" description="Helical" evidence="2">
    <location>
        <begin position="6"/>
        <end position="25"/>
    </location>
</feature>
<gene>
    <name evidence="3" type="ordered locus">Clocl_1933</name>
</gene>
<keyword evidence="2" id="KW-0812">Transmembrane</keyword>
<reference evidence="3 4" key="2">
    <citation type="journal article" date="2012" name="Stand. Genomic Sci.">
        <title>Complete Genome Sequence of Clostridium clariflavum DSM 19732.</title>
        <authorList>
            <person name="Izquierdo J.A."/>
            <person name="Goodwin L."/>
            <person name="Davenport K.W."/>
            <person name="Teshima H."/>
            <person name="Bruce D."/>
            <person name="Detter C."/>
            <person name="Tapia R."/>
            <person name="Han S."/>
            <person name="Land M."/>
            <person name="Hauser L."/>
            <person name="Jeffries C.D."/>
            <person name="Han J."/>
            <person name="Pitluck S."/>
            <person name="Nolan M."/>
            <person name="Chen A."/>
            <person name="Huntemann M."/>
            <person name="Mavromatis K."/>
            <person name="Mikhailova N."/>
            <person name="Liolios K."/>
            <person name="Woyke T."/>
            <person name="Lynd L.R."/>
        </authorList>
    </citation>
    <scope>NUCLEOTIDE SEQUENCE [LARGE SCALE GENOMIC DNA]</scope>
    <source>
        <strain evidence="4">DSM 19732 / NBRC 101661 / EBR45</strain>
    </source>
</reference>
<dbReference type="Pfam" id="PF19610">
    <property type="entry name" value="DUF6115"/>
    <property type="match status" value="1"/>
</dbReference>
<dbReference type="STRING" id="720554.Clocl_1933"/>
<keyword evidence="2" id="KW-1133">Transmembrane helix</keyword>
<accession>G8LVE6</accession>
<dbReference type="RefSeq" id="WP_014255116.1">
    <property type="nucleotide sequence ID" value="NC_016627.1"/>
</dbReference>
<evidence type="ECO:0000256" key="2">
    <source>
        <dbReference type="SAM" id="Phobius"/>
    </source>
</evidence>
<evidence type="ECO:0000313" key="3">
    <source>
        <dbReference type="EMBL" id="AEV68535.1"/>
    </source>
</evidence>
<dbReference type="AlphaFoldDB" id="G8LVE6"/>
<keyword evidence="4" id="KW-1185">Reference proteome</keyword>
<dbReference type="OrthoDB" id="1954102at2"/>
<organism evidence="3 4">
    <name type="scientific">Acetivibrio clariflavus (strain DSM 19732 / NBRC 101661 / EBR45)</name>
    <name type="common">Clostridium clariflavum</name>
    <dbReference type="NCBI Taxonomy" id="720554"/>
    <lineage>
        <taxon>Bacteria</taxon>
        <taxon>Bacillati</taxon>
        <taxon>Bacillota</taxon>
        <taxon>Clostridia</taxon>
        <taxon>Eubacteriales</taxon>
        <taxon>Oscillospiraceae</taxon>
        <taxon>Acetivibrio</taxon>
    </lineage>
</organism>
<sequence length="199" mass="22648" precursor="true">MVGFYSSIIFIGIVLIVVSIVWIMYDKKEAYDMELRMDEKKAELLKIISDAEEMVEELNKFSDYVITRVEEKNSEMDLKFAKAEKLLENLKREIGAVSNFQKKEALDSNSVDLNPMVLNDESMDENNSVNVNDNEEIAVSKMEAEDDKSMSKSDEKVVTLNSKHNEVLMLAKKGLNETEIAKKLNMGKGEIQLILGVNR</sequence>
<keyword evidence="2" id="KW-0472">Membrane</keyword>
<dbReference type="EMBL" id="CP003065">
    <property type="protein sequence ID" value="AEV68535.1"/>
    <property type="molecule type" value="Genomic_DNA"/>
</dbReference>
<feature type="coiled-coil region" evidence="1">
    <location>
        <begin position="37"/>
        <end position="93"/>
    </location>
</feature>
<protein>
    <submittedName>
        <fullName evidence="3">Uncharacterized protein</fullName>
    </submittedName>
</protein>
<keyword evidence="1" id="KW-0175">Coiled coil</keyword>
<dbReference type="HOGENOM" id="CLU_1370099_0_0_9"/>
<evidence type="ECO:0000256" key="1">
    <source>
        <dbReference type="SAM" id="Coils"/>
    </source>
</evidence>
<proteinExistence type="predicted"/>
<name>G8LVE6_ACECE</name>
<dbReference type="Proteomes" id="UP000005435">
    <property type="component" value="Chromosome"/>
</dbReference>
<reference evidence="4" key="1">
    <citation type="submission" date="2011-12" db="EMBL/GenBank/DDBJ databases">
        <title>Complete sequence of Clostridium clariflavum DSM 19732.</title>
        <authorList>
            <consortium name="US DOE Joint Genome Institute"/>
            <person name="Lucas S."/>
            <person name="Han J."/>
            <person name="Lapidus A."/>
            <person name="Cheng J.-F."/>
            <person name="Goodwin L."/>
            <person name="Pitluck S."/>
            <person name="Peters L."/>
            <person name="Teshima H."/>
            <person name="Detter J.C."/>
            <person name="Han C."/>
            <person name="Tapia R."/>
            <person name="Land M."/>
            <person name="Hauser L."/>
            <person name="Kyrpides N."/>
            <person name="Ivanova N."/>
            <person name="Pagani I."/>
            <person name="Kitzmiller T."/>
            <person name="Lynd L."/>
            <person name="Izquierdo J."/>
            <person name="Woyke T."/>
        </authorList>
    </citation>
    <scope>NUCLEOTIDE SEQUENCE [LARGE SCALE GENOMIC DNA]</scope>
    <source>
        <strain evidence="4">DSM 19732 / NBRC 101661 / EBR45</strain>
    </source>
</reference>
<evidence type="ECO:0000313" key="4">
    <source>
        <dbReference type="Proteomes" id="UP000005435"/>
    </source>
</evidence>
<dbReference type="KEGG" id="ccl:Clocl_1933"/>
<dbReference type="eggNOG" id="ENOG50338GG">
    <property type="taxonomic scope" value="Bacteria"/>
</dbReference>